<organism evidence="8 9">
    <name type="scientific">Salinarimonas ramus</name>
    <dbReference type="NCBI Taxonomy" id="690164"/>
    <lineage>
        <taxon>Bacteria</taxon>
        <taxon>Pseudomonadati</taxon>
        <taxon>Pseudomonadota</taxon>
        <taxon>Alphaproteobacteria</taxon>
        <taxon>Hyphomicrobiales</taxon>
        <taxon>Salinarimonadaceae</taxon>
        <taxon>Salinarimonas</taxon>
    </lineage>
</organism>
<evidence type="ECO:0000256" key="5">
    <source>
        <dbReference type="ARBA" id="ARBA00022989"/>
    </source>
</evidence>
<gene>
    <name evidence="8" type="ORF">GCM10011322_39310</name>
</gene>
<evidence type="ECO:0000313" key="9">
    <source>
        <dbReference type="Proteomes" id="UP000600449"/>
    </source>
</evidence>
<dbReference type="Proteomes" id="UP000600449">
    <property type="component" value="Unassembled WGS sequence"/>
</dbReference>
<dbReference type="GO" id="GO:0005886">
    <property type="term" value="C:plasma membrane"/>
    <property type="evidence" value="ECO:0007669"/>
    <property type="project" value="UniProtKB-SubCell"/>
</dbReference>
<reference evidence="8 9" key="1">
    <citation type="journal article" date="2014" name="Int. J. Syst. Evol. Microbiol.">
        <title>Complete genome sequence of Corynebacterium casei LMG S-19264T (=DSM 44701T), isolated from a smear-ripened cheese.</title>
        <authorList>
            <consortium name="US DOE Joint Genome Institute (JGI-PGF)"/>
            <person name="Walter F."/>
            <person name="Albersmeier A."/>
            <person name="Kalinowski J."/>
            <person name="Ruckert C."/>
        </authorList>
    </citation>
    <scope>NUCLEOTIDE SEQUENCE [LARGE SCALE GENOMIC DNA]</scope>
    <source>
        <strain evidence="8 9">CGMCC 1.9161</strain>
    </source>
</reference>
<keyword evidence="3" id="KW-1003">Cell membrane</keyword>
<sequence length="133" mass="13931">MPSILTVLPGFLLDFVLATALVALYLAIYTFATAHNEFALIRRNIPSAALALGLSMVGFAIPLSSAMVFAVTVLDLVVWGGVALVVQIAVYFLVRLVLPDLSPRIAKGEIAPALFLGAASVSAGLINASAMRF</sequence>
<evidence type="ECO:0000256" key="1">
    <source>
        <dbReference type="ARBA" id="ARBA00004651"/>
    </source>
</evidence>
<keyword evidence="9" id="KW-1185">Reference proteome</keyword>
<name>A0A917QFR0_9HYPH</name>
<comment type="caution">
    <text evidence="8">The sequence shown here is derived from an EMBL/GenBank/DDBJ whole genome shotgun (WGS) entry which is preliminary data.</text>
</comment>
<feature type="transmembrane region" description="Helical" evidence="7">
    <location>
        <begin position="6"/>
        <end position="28"/>
    </location>
</feature>
<accession>A0A917QFR0</accession>
<feature type="transmembrane region" description="Helical" evidence="7">
    <location>
        <begin position="110"/>
        <end position="130"/>
    </location>
</feature>
<dbReference type="InterPro" id="IPR007140">
    <property type="entry name" value="DUF350"/>
</dbReference>
<evidence type="ECO:0000256" key="4">
    <source>
        <dbReference type="ARBA" id="ARBA00022692"/>
    </source>
</evidence>
<keyword evidence="5 7" id="KW-1133">Transmembrane helix</keyword>
<evidence type="ECO:0000256" key="6">
    <source>
        <dbReference type="ARBA" id="ARBA00023136"/>
    </source>
</evidence>
<feature type="transmembrane region" description="Helical" evidence="7">
    <location>
        <begin position="76"/>
        <end position="98"/>
    </location>
</feature>
<feature type="transmembrane region" description="Helical" evidence="7">
    <location>
        <begin position="49"/>
        <end position="70"/>
    </location>
</feature>
<dbReference type="EMBL" id="BMMF01000013">
    <property type="protein sequence ID" value="GGK48464.1"/>
    <property type="molecule type" value="Genomic_DNA"/>
</dbReference>
<proteinExistence type="inferred from homology"/>
<dbReference type="RefSeq" id="WP_188914963.1">
    <property type="nucleotide sequence ID" value="NZ_BMMF01000013.1"/>
</dbReference>
<dbReference type="Pfam" id="PF03994">
    <property type="entry name" value="DUF350"/>
    <property type="match status" value="1"/>
</dbReference>
<dbReference type="PANTHER" id="PTHR40043:SF1">
    <property type="entry name" value="UPF0719 INNER MEMBRANE PROTEIN YJFL"/>
    <property type="match status" value="1"/>
</dbReference>
<dbReference type="PANTHER" id="PTHR40043">
    <property type="entry name" value="UPF0719 INNER MEMBRANE PROTEIN YJFL"/>
    <property type="match status" value="1"/>
</dbReference>
<evidence type="ECO:0000313" key="8">
    <source>
        <dbReference type="EMBL" id="GGK48464.1"/>
    </source>
</evidence>
<comment type="similarity">
    <text evidence="2">Belongs to the UPF0719 family.</text>
</comment>
<evidence type="ECO:0000256" key="3">
    <source>
        <dbReference type="ARBA" id="ARBA00022475"/>
    </source>
</evidence>
<evidence type="ECO:0000256" key="7">
    <source>
        <dbReference type="SAM" id="Phobius"/>
    </source>
</evidence>
<keyword evidence="4 7" id="KW-0812">Transmembrane</keyword>
<comment type="subcellular location">
    <subcellularLocation>
        <location evidence="1">Cell membrane</location>
        <topology evidence="1">Multi-pass membrane protein</topology>
    </subcellularLocation>
</comment>
<protein>
    <submittedName>
        <fullName evidence="8">DUF350 domain-containing protein</fullName>
    </submittedName>
</protein>
<evidence type="ECO:0000256" key="2">
    <source>
        <dbReference type="ARBA" id="ARBA00005779"/>
    </source>
</evidence>
<keyword evidence="6 7" id="KW-0472">Membrane</keyword>
<dbReference type="AlphaFoldDB" id="A0A917QFR0"/>